<gene>
    <name evidence="8" type="ORF">ACEN37_01870</name>
</gene>
<dbReference type="SUPFAM" id="SSF55804">
    <property type="entry name" value="Phoshotransferase/anion transport protein"/>
    <property type="match status" value="1"/>
</dbReference>
<dbReference type="PANTHER" id="PTHR30185">
    <property type="entry name" value="CRYPTIC BETA-GLUCOSIDE BGL OPERON ANTITERMINATOR"/>
    <property type="match status" value="1"/>
</dbReference>
<dbReference type="EMBL" id="JBGQQK010000003">
    <property type="protein sequence ID" value="MFL2101992.1"/>
    <property type="molecule type" value="Genomic_DNA"/>
</dbReference>
<dbReference type="SUPFAM" id="SSF63520">
    <property type="entry name" value="PTS-regulatory domain, PRD"/>
    <property type="match status" value="1"/>
</dbReference>
<evidence type="ECO:0000256" key="2">
    <source>
        <dbReference type="ARBA" id="ARBA00022737"/>
    </source>
</evidence>
<evidence type="ECO:0000259" key="7">
    <source>
        <dbReference type="PROSITE" id="PS51372"/>
    </source>
</evidence>
<dbReference type="PROSITE" id="PS51099">
    <property type="entry name" value="PTS_EIIB_TYPE_2"/>
    <property type="match status" value="1"/>
</dbReference>
<keyword evidence="3" id="KW-0805">Transcription regulation</keyword>
<dbReference type="SUPFAM" id="SSF46785">
    <property type="entry name" value="Winged helix' DNA-binding domain"/>
    <property type="match status" value="1"/>
</dbReference>
<dbReference type="InterPro" id="IPR036388">
    <property type="entry name" value="WH-like_DNA-bd_sf"/>
</dbReference>
<dbReference type="PROSITE" id="PS51372">
    <property type="entry name" value="PRD_2"/>
    <property type="match status" value="1"/>
</dbReference>
<sequence>MALVDRWYKILNILETNSNISQNALEDSLGTSRQTLKKNIQLLNKELNGIARITLDNHQYSLSIIQFEEYEKILSGKLKKESDFNSSSKRIAYILKRLIEYDAPITINDLSEELSVSRGTVTNDINSIRDVIQLYEVKIIGVTNKGLVISGSELNLRLLYINIVLDYFSMERVNEIIKQKILSKCRDLKVPKQSINLLIRVVETSFMRIAQGHNLIDEIKYYQNFISNTDVFEQFIIFLEEEYDITLSSNERDFIGFPFNIYNQGNEPQKEYNFDISAYIFSAMMKKIHGLFIIEFDENKLYEEIKVHLSHLINRLLMRIKAKDLFSIQLEAKYPLSNAMAKVAGQVIEKLIGRPVPDVEISYLTLYFEMALNRGSDSSNKDIAVICHTGRGTAKMIKQQLQRVLGNNVNISVYSQNEVNNELLEKYFAIFTTIPLRQDAITIPVIQLSTIFDDNYVREQWERVERNKTIDSAYIEVLVTNLDDTLNYKENLKKMTDTLEQHLLTDPDFVKRIFEREEIKSTVFENGVAMPHAINKKSNKVVLNVGRFEAPFLVGSKEVEIVFMIGIPEDAPAVIENVLLEVYEFFFMVVNTPEIKERLLNAKDNAEVKELIRKEVI</sequence>
<dbReference type="InterPro" id="IPR036390">
    <property type="entry name" value="WH_DNA-bd_sf"/>
</dbReference>
<dbReference type="Pfam" id="PF08279">
    <property type="entry name" value="HTH_11"/>
    <property type="match status" value="2"/>
</dbReference>
<dbReference type="Gene3D" id="1.10.10.10">
    <property type="entry name" value="Winged helix-like DNA-binding domain superfamily/Winged helix DNA-binding domain"/>
    <property type="match status" value="2"/>
</dbReference>
<dbReference type="Pfam" id="PF00874">
    <property type="entry name" value="PRD"/>
    <property type="match status" value="1"/>
</dbReference>
<dbReference type="Proteomes" id="UP001625374">
    <property type="component" value="Unassembled WGS sequence"/>
</dbReference>
<keyword evidence="4" id="KW-0804">Transcription</keyword>
<evidence type="ECO:0000259" key="6">
    <source>
        <dbReference type="PROSITE" id="PS51099"/>
    </source>
</evidence>
<dbReference type="InterPro" id="IPR013011">
    <property type="entry name" value="PTS_EIIB_2"/>
</dbReference>
<dbReference type="InterPro" id="IPR016152">
    <property type="entry name" value="PTrfase/Anion_transptr"/>
</dbReference>
<dbReference type="InterPro" id="IPR013196">
    <property type="entry name" value="HTH_11"/>
</dbReference>
<feature type="domain" description="PTS EIIB type-2" evidence="6">
    <location>
        <begin position="381"/>
        <end position="469"/>
    </location>
</feature>
<dbReference type="PROSITE" id="PS51094">
    <property type="entry name" value="PTS_EIIA_TYPE_2"/>
    <property type="match status" value="1"/>
</dbReference>
<keyword evidence="9" id="KW-1185">Reference proteome</keyword>
<accession>A0ABW8UKY6</accession>
<dbReference type="Gene3D" id="3.40.930.10">
    <property type="entry name" value="Mannitol-specific EII, Chain A"/>
    <property type="match status" value="1"/>
</dbReference>
<feature type="domain" description="PRD" evidence="7">
    <location>
        <begin position="268"/>
        <end position="378"/>
    </location>
</feature>
<dbReference type="Gene3D" id="3.40.50.2300">
    <property type="match status" value="1"/>
</dbReference>
<evidence type="ECO:0000256" key="1">
    <source>
        <dbReference type="ARBA" id="ARBA00022679"/>
    </source>
</evidence>
<organism evidence="8 9">
    <name type="scientific">Marinilactibacillus psychrotolerans</name>
    <dbReference type="NCBI Taxonomy" id="191770"/>
    <lineage>
        <taxon>Bacteria</taxon>
        <taxon>Bacillati</taxon>
        <taxon>Bacillota</taxon>
        <taxon>Bacilli</taxon>
        <taxon>Lactobacillales</taxon>
        <taxon>Carnobacteriaceae</taxon>
        <taxon>Marinilactibacillus</taxon>
    </lineage>
</organism>
<comment type="caution">
    <text evidence="8">The sequence shown here is derived from an EMBL/GenBank/DDBJ whole genome shotgun (WGS) entry which is preliminary data.</text>
</comment>
<dbReference type="InterPro" id="IPR002178">
    <property type="entry name" value="PTS_EIIA_type-2_dom"/>
</dbReference>
<dbReference type="InterPro" id="IPR050661">
    <property type="entry name" value="BglG_antiterminators"/>
</dbReference>
<reference evidence="8 9" key="1">
    <citation type="submission" date="2024-08" db="EMBL/GenBank/DDBJ databases">
        <authorList>
            <person name="Arias E."/>
        </authorList>
    </citation>
    <scope>NUCLEOTIDE SEQUENCE [LARGE SCALE GENOMIC DNA]</scope>
    <source>
        <strain evidence="8 9">FAM 24106</strain>
    </source>
</reference>
<name>A0ABW8UKY6_9LACT</name>
<evidence type="ECO:0000259" key="5">
    <source>
        <dbReference type="PROSITE" id="PS51094"/>
    </source>
</evidence>
<protein>
    <submittedName>
        <fullName evidence="8">Transcription antiterminator</fullName>
    </submittedName>
</protein>
<evidence type="ECO:0000313" key="8">
    <source>
        <dbReference type="EMBL" id="MFL2101992.1"/>
    </source>
</evidence>
<dbReference type="Gene3D" id="1.10.1790.10">
    <property type="entry name" value="PRD domain"/>
    <property type="match status" value="1"/>
</dbReference>
<keyword evidence="2" id="KW-0677">Repeat</keyword>
<dbReference type="SUPFAM" id="SSF52794">
    <property type="entry name" value="PTS system IIB component-like"/>
    <property type="match status" value="1"/>
</dbReference>
<dbReference type="CDD" id="cd05568">
    <property type="entry name" value="PTS_IIB_bgl_like"/>
    <property type="match status" value="1"/>
</dbReference>
<dbReference type="InterPro" id="IPR036634">
    <property type="entry name" value="PRD_sf"/>
</dbReference>
<dbReference type="InterPro" id="IPR036095">
    <property type="entry name" value="PTS_EIIB-like_sf"/>
</dbReference>
<dbReference type="RefSeq" id="WP_407142227.1">
    <property type="nucleotide sequence ID" value="NZ_JBGQQI010000011.1"/>
</dbReference>
<evidence type="ECO:0000256" key="3">
    <source>
        <dbReference type="ARBA" id="ARBA00023015"/>
    </source>
</evidence>
<dbReference type="Pfam" id="PF00359">
    <property type="entry name" value="PTS_EIIA_2"/>
    <property type="match status" value="1"/>
</dbReference>
<dbReference type="PANTHER" id="PTHR30185:SF18">
    <property type="entry name" value="TRANSCRIPTIONAL REGULATOR MTLR"/>
    <property type="match status" value="1"/>
</dbReference>
<proteinExistence type="predicted"/>
<dbReference type="InterPro" id="IPR011608">
    <property type="entry name" value="PRD"/>
</dbReference>
<evidence type="ECO:0000256" key="4">
    <source>
        <dbReference type="ARBA" id="ARBA00023163"/>
    </source>
</evidence>
<evidence type="ECO:0000313" key="9">
    <source>
        <dbReference type="Proteomes" id="UP001625374"/>
    </source>
</evidence>
<keyword evidence="1" id="KW-0808">Transferase</keyword>
<feature type="domain" description="PTS EIIA type-2" evidence="5">
    <location>
        <begin position="471"/>
        <end position="615"/>
    </location>
</feature>